<dbReference type="Proteomes" id="UP000198312">
    <property type="component" value="Chromosome"/>
</dbReference>
<feature type="transmembrane region" description="Helical" evidence="1">
    <location>
        <begin position="217"/>
        <end position="237"/>
    </location>
</feature>
<dbReference type="OrthoDB" id="1751619at2"/>
<accession>A0A220U0G8</accession>
<evidence type="ECO:0000256" key="1">
    <source>
        <dbReference type="SAM" id="Phobius"/>
    </source>
</evidence>
<reference evidence="2 3" key="1">
    <citation type="submission" date="2017-07" db="EMBL/GenBank/DDBJ databases">
        <title>Virgibacillus sp. LM2416.</title>
        <authorList>
            <person name="Tak E.J."/>
            <person name="Bae J.-W."/>
        </authorList>
    </citation>
    <scope>NUCLEOTIDE SEQUENCE [LARGE SCALE GENOMIC DNA]</scope>
    <source>
        <strain evidence="2 3">LM2416</strain>
    </source>
</reference>
<organism evidence="2 3">
    <name type="scientific">Virgibacillus phasianinus</name>
    <dbReference type="NCBI Taxonomy" id="2017483"/>
    <lineage>
        <taxon>Bacteria</taxon>
        <taxon>Bacillati</taxon>
        <taxon>Bacillota</taxon>
        <taxon>Bacilli</taxon>
        <taxon>Bacillales</taxon>
        <taxon>Bacillaceae</taxon>
        <taxon>Virgibacillus</taxon>
    </lineage>
</organism>
<keyword evidence="3" id="KW-1185">Reference proteome</keyword>
<protein>
    <submittedName>
        <fullName evidence="2">Uncharacterized protein</fullName>
    </submittedName>
</protein>
<feature type="transmembrane region" description="Helical" evidence="1">
    <location>
        <begin position="249"/>
        <end position="271"/>
    </location>
</feature>
<dbReference type="AlphaFoldDB" id="A0A220U0G8"/>
<dbReference type="EMBL" id="CP022315">
    <property type="protein sequence ID" value="ASK61475.1"/>
    <property type="molecule type" value="Genomic_DNA"/>
</dbReference>
<feature type="transmembrane region" description="Helical" evidence="1">
    <location>
        <begin position="118"/>
        <end position="145"/>
    </location>
</feature>
<feature type="transmembrane region" description="Helical" evidence="1">
    <location>
        <begin position="75"/>
        <end position="97"/>
    </location>
</feature>
<keyword evidence="1" id="KW-1133">Transmembrane helix</keyword>
<name>A0A220U0G8_9BACI</name>
<sequence length="277" mass="31706">MSRYLKLVNFEINRFAKLFTVLLGIILLVQIAGVIILSKMYVNLANEKIYEDMMSKAAFLSRRGPMSFSDIVGSVWFLGPIALCIAAIAFYIFFIWYRDWFGKNTFIYRLLMLPTARLNVFFAKATTILLTTFGFVAFQLILLPIETTIFKWMVPNEFRVDLGIQDIIGSLPELLVIIPNSFVEFFLYYGAGFVIVSIMFTAILFERSYRWKGVLIGVLYSLVAVVVFIIPMILQSFVLNEFFYPIELLAIEVVMAAIILACSIWTSGYLLKKKVTV</sequence>
<keyword evidence="1" id="KW-0812">Transmembrane</keyword>
<keyword evidence="1" id="KW-0472">Membrane</keyword>
<proteinExistence type="predicted"/>
<evidence type="ECO:0000313" key="3">
    <source>
        <dbReference type="Proteomes" id="UP000198312"/>
    </source>
</evidence>
<gene>
    <name evidence="2" type="ORF">CFK37_04445</name>
</gene>
<feature type="transmembrane region" description="Helical" evidence="1">
    <location>
        <begin position="21"/>
        <end position="42"/>
    </location>
</feature>
<dbReference type="KEGG" id="vil:CFK37_04445"/>
<evidence type="ECO:0000313" key="2">
    <source>
        <dbReference type="EMBL" id="ASK61475.1"/>
    </source>
</evidence>
<feature type="transmembrane region" description="Helical" evidence="1">
    <location>
        <begin position="185"/>
        <end position="205"/>
    </location>
</feature>